<dbReference type="Pfam" id="PF14492">
    <property type="entry name" value="EFG_III"/>
    <property type="match status" value="1"/>
</dbReference>
<keyword evidence="3 7" id="KW-0378">Hydrolase</keyword>
<dbReference type="GO" id="GO:0043022">
    <property type="term" value="F:ribosome binding"/>
    <property type="evidence" value="ECO:0007669"/>
    <property type="project" value="UniProtKB-UniRule"/>
</dbReference>
<evidence type="ECO:0000256" key="3">
    <source>
        <dbReference type="ARBA" id="ARBA00022801"/>
    </source>
</evidence>
<feature type="domain" description="Tr-type G" evidence="8">
    <location>
        <begin position="4"/>
        <end position="188"/>
    </location>
</feature>
<dbReference type="InterPro" id="IPR027417">
    <property type="entry name" value="P-loop_NTPase"/>
</dbReference>
<dbReference type="Pfam" id="PF00679">
    <property type="entry name" value="EFG_C"/>
    <property type="match status" value="1"/>
</dbReference>
<evidence type="ECO:0000256" key="4">
    <source>
        <dbReference type="ARBA" id="ARBA00022917"/>
    </source>
</evidence>
<keyword evidence="7" id="KW-1003">Cell membrane</keyword>
<evidence type="ECO:0000256" key="6">
    <source>
        <dbReference type="ARBA" id="ARBA00023136"/>
    </source>
</evidence>
<dbReference type="InterPro" id="IPR006297">
    <property type="entry name" value="EF-4"/>
</dbReference>
<dbReference type="Gene3D" id="2.40.30.10">
    <property type="entry name" value="Translation factors"/>
    <property type="match status" value="1"/>
</dbReference>
<dbReference type="CDD" id="cd01890">
    <property type="entry name" value="LepA"/>
    <property type="match status" value="1"/>
</dbReference>
<dbReference type="Gene3D" id="3.30.70.2570">
    <property type="entry name" value="Elongation factor 4, C-terminal domain"/>
    <property type="match status" value="1"/>
</dbReference>
<dbReference type="InterPro" id="IPR005225">
    <property type="entry name" value="Small_GTP-bd"/>
</dbReference>
<gene>
    <name evidence="7" type="primary">lepA</name>
    <name evidence="9" type="ORF">A2997_02275</name>
</gene>
<dbReference type="InterPro" id="IPR009000">
    <property type="entry name" value="Transl_B-barrel_sf"/>
</dbReference>
<dbReference type="EC" id="3.6.5.n1" evidence="7"/>
<dbReference type="NCBIfam" id="TIGR01393">
    <property type="entry name" value="lepA"/>
    <property type="match status" value="1"/>
</dbReference>
<comment type="function">
    <text evidence="7">Required for accurate and efficient protein synthesis under certain stress conditions. May act as a fidelity factor of the translation reaction, by catalyzing a one-codon backward translocation of tRNAs on improperly translocated ribosomes. Back-translocation proceeds from a post-translocation (POST) complex to a pre-translocation (PRE) complex, thus giving elongation factor G a second chance to translocate the tRNAs correctly. Binds to ribosomes in a GTP-dependent manner.</text>
</comment>
<protein>
    <recommendedName>
        <fullName evidence="7">Elongation factor 4</fullName>
        <shortName evidence="7">EF-4</shortName>
        <ecNumber evidence="7">3.6.5.n1</ecNumber>
    </recommendedName>
    <alternativeName>
        <fullName evidence="7">Ribosomal back-translocase LepA</fullName>
    </alternativeName>
</protein>
<dbReference type="GO" id="GO:0005525">
    <property type="term" value="F:GTP binding"/>
    <property type="evidence" value="ECO:0007669"/>
    <property type="project" value="UniProtKB-UniRule"/>
</dbReference>
<comment type="subcellular location">
    <subcellularLocation>
        <location evidence="7">Cell membrane</location>
        <topology evidence="7">Peripheral membrane protein</topology>
        <orientation evidence="7">Cytoplasmic side</orientation>
    </subcellularLocation>
</comment>
<dbReference type="PROSITE" id="PS51722">
    <property type="entry name" value="G_TR_2"/>
    <property type="match status" value="1"/>
</dbReference>
<dbReference type="Proteomes" id="UP000179448">
    <property type="component" value="Unassembled WGS sequence"/>
</dbReference>
<dbReference type="InterPro" id="IPR041095">
    <property type="entry name" value="EFG_II"/>
</dbReference>
<dbReference type="GO" id="GO:0005886">
    <property type="term" value="C:plasma membrane"/>
    <property type="evidence" value="ECO:0007669"/>
    <property type="project" value="UniProtKB-SubCell"/>
</dbReference>
<dbReference type="AlphaFoldDB" id="A0A1F6WN51"/>
<dbReference type="STRING" id="1801766.A2997_02275"/>
<dbReference type="InterPro" id="IPR031157">
    <property type="entry name" value="G_TR_CS"/>
</dbReference>
<dbReference type="HAMAP" id="MF_00071">
    <property type="entry name" value="LepA"/>
    <property type="match status" value="1"/>
</dbReference>
<dbReference type="SUPFAM" id="SSF50447">
    <property type="entry name" value="Translation proteins"/>
    <property type="match status" value="1"/>
</dbReference>
<organism evidence="9 10">
    <name type="scientific">Candidatus Nomurabacteria bacterium RIFCSPLOWO2_01_FULL_36_10b</name>
    <dbReference type="NCBI Taxonomy" id="1801766"/>
    <lineage>
        <taxon>Bacteria</taxon>
        <taxon>Candidatus Nomuraibacteriota</taxon>
    </lineage>
</organism>
<keyword evidence="9" id="KW-0251">Elongation factor</keyword>
<comment type="caution">
    <text evidence="9">The sequence shown here is derived from an EMBL/GenBank/DDBJ whole genome shotgun (WGS) entry which is preliminary data.</text>
</comment>
<feature type="binding site" evidence="7">
    <location>
        <begin position="16"/>
        <end position="21"/>
    </location>
    <ligand>
        <name>GTP</name>
        <dbReference type="ChEBI" id="CHEBI:37565"/>
    </ligand>
</feature>
<dbReference type="GO" id="GO:0003746">
    <property type="term" value="F:translation elongation factor activity"/>
    <property type="evidence" value="ECO:0007669"/>
    <property type="project" value="UniProtKB-UniRule"/>
</dbReference>
<dbReference type="PANTHER" id="PTHR43512">
    <property type="entry name" value="TRANSLATION FACTOR GUF1-RELATED"/>
    <property type="match status" value="1"/>
</dbReference>
<keyword evidence="2 7" id="KW-0547">Nucleotide-binding</keyword>
<dbReference type="InterPro" id="IPR035647">
    <property type="entry name" value="EFG_III/V"/>
</dbReference>
<evidence type="ECO:0000256" key="2">
    <source>
        <dbReference type="ARBA" id="ARBA00022741"/>
    </source>
</evidence>
<dbReference type="NCBIfam" id="TIGR00231">
    <property type="entry name" value="small_GTP"/>
    <property type="match status" value="1"/>
</dbReference>
<comment type="similarity">
    <text evidence="1 7">Belongs to the TRAFAC class translation factor GTPase superfamily. Classic translation factor GTPase family. LepA subfamily.</text>
</comment>
<dbReference type="SUPFAM" id="SSF52540">
    <property type="entry name" value="P-loop containing nucleoside triphosphate hydrolases"/>
    <property type="match status" value="1"/>
</dbReference>
<sequence length="600" mass="67100">MDRKYIRNFSIIAHIDHGKSTLADRMLELTNTIDKRKMQDQVLDQMELERERGITIKMQPVRMKYTLPYTRQQEYILNLIDTPGHIDFSYEVSRALRAVEGSLLLIDSTQGMQAQTFTTLSMARESGLVIIPVLTKIDSPLARIDEVSIEVSEYLGCSIDEIITVSGKTGEGVGKLLEAIIERIPAPTERISDSSSFRGLVFDFEYSNHKGMIVYIRAIDGAIKKGDELTFIIADKKFQALEVGIFTPSPLSQEILIAGEIGYVVTGIKESGIASVGDTITFLKKPLPELSGYKIPSPVVWASLYPESQDDFDMLRTALGRLKLSDASLAYEEETSGTLGRGFRCGFLGMLHLEIITERLTREFNLQLIVTTPSVTYEVRTKTGKNIIVYSPSLFPDYGEVEVVHEPWVTVKVITPSGYMSMLMQIIFEHEGSAIDTQNFGDGRAQVTIDMPLRELMRNFFDDIKSGTSGYASVSYEIGNMRKADVERLDILVAGEPVAAFARIVSSRRVQEEAEAVVEKLAKILPQQLFVIKVQGQAHGRILSSETIKALRKDVTGYLYGGDITRKMKLLEKQKKGKKKMAKTGSVNIPQDVFLKMMKK</sequence>
<dbReference type="GO" id="GO:0045727">
    <property type="term" value="P:positive regulation of translation"/>
    <property type="evidence" value="ECO:0007669"/>
    <property type="project" value="UniProtKB-UniRule"/>
</dbReference>
<comment type="catalytic activity">
    <reaction evidence="7">
        <text>GTP + H2O = GDP + phosphate + H(+)</text>
        <dbReference type="Rhea" id="RHEA:19669"/>
        <dbReference type="ChEBI" id="CHEBI:15377"/>
        <dbReference type="ChEBI" id="CHEBI:15378"/>
        <dbReference type="ChEBI" id="CHEBI:37565"/>
        <dbReference type="ChEBI" id="CHEBI:43474"/>
        <dbReference type="ChEBI" id="CHEBI:58189"/>
        <dbReference type="EC" id="3.6.5.n1"/>
    </reaction>
</comment>
<dbReference type="PRINTS" id="PR00315">
    <property type="entry name" value="ELONGATNFCT"/>
</dbReference>
<dbReference type="Gene3D" id="3.30.70.870">
    <property type="entry name" value="Elongation Factor G (Translational Gtpase), domain 3"/>
    <property type="match status" value="1"/>
</dbReference>
<evidence type="ECO:0000256" key="5">
    <source>
        <dbReference type="ARBA" id="ARBA00023134"/>
    </source>
</evidence>
<proteinExistence type="inferred from homology"/>
<dbReference type="PROSITE" id="PS00301">
    <property type="entry name" value="G_TR_1"/>
    <property type="match status" value="1"/>
</dbReference>
<keyword evidence="6 7" id="KW-0472">Membrane</keyword>
<dbReference type="Gene3D" id="3.40.50.300">
    <property type="entry name" value="P-loop containing nucleotide triphosphate hydrolases"/>
    <property type="match status" value="1"/>
</dbReference>
<keyword evidence="5 7" id="KW-0342">GTP-binding</keyword>
<evidence type="ECO:0000259" key="8">
    <source>
        <dbReference type="PROSITE" id="PS51722"/>
    </source>
</evidence>
<evidence type="ECO:0000313" key="10">
    <source>
        <dbReference type="Proteomes" id="UP000179448"/>
    </source>
</evidence>
<accession>A0A1F6WN51</accession>
<dbReference type="InterPro" id="IPR013842">
    <property type="entry name" value="LepA_CTD"/>
</dbReference>
<dbReference type="Pfam" id="PF00009">
    <property type="entry name" value="GTP_EFTU"/>
    <property type="match status" value="1"/>
</dbReference>
<dbReference type="Pfam" id="PF06421">
    <property type="entry name" value="LepA_C"/>
    <property type="match status" value="1"/>
</dbReference>
<dbReference type="InterPro" id="IPR000795">
    <property type="entry name" value="T_Tr_GTP-bd_dom"/>
</dbReference>
<dbReference type="SUPFAM" id="SSF54980">
    <property type="entry name" value="EF-G C-terminal domain-like"/>
    <property type="match status" value="2"/>
</dbReference>
<dbReference type="InterPro" id="IPR000640">
    <property type="entry name" value="EFG_V-like"/>
</dbReference>
<evidence type="ECO:0000256" key="7">
    <source>
        <dbReference type="HAMAP-Rule" id="MF_00071"/>
    </source>
</evidence>
<dbReference type="GO" id="GO:0003924">
    <property type="term" value="F:GTPase activity"/>
    <property type="evidence" value="ECO:0007669"/>
    <property type="project" value="UniProtKB-UniRule"/>
</dbReference>
<reference evidence="9 10" key="1">
    <citation type="journal article" date="2016" name="Nat. Commun.">
        <title>Thousands of microbial genomes shed light on interconnected biogeochemical processes in an aquifer system.</title>
        <authorList>
            <person name="Anantharaman K."/>
            <person name="Brown C.T."/>
            <person name="Hug L.A."/>
            <person name="Sharon I."/>
            <person name="Castelle C.J."/>
            <person name="Probst A.J."/>
            <person name="Thomas B.C."/>
            <person name="Singh A."/>
            <person name="Wilkins M.J."/>
            <person name="Karaoz U."/>
            <person name="Brodie E.L."/>
            <person name="Williams K.H."/>
            <person name="Hubbard S.S."/>
            <person name="Banfield J.F."/>
        </authorList>
    </citation>
    <scope>NUCLEOTIDE SEQUENCE [LARGE SCALE GENOMIC DNA]</scope>
</reference>
<keyword evidence="4 7" id="KW-0648">Protein biosynthesis</keyword>
<evidence type="ECO:0000256" key="1">
    <source>
        <dbReference type="ARBA" id="ARBA00005454"/>
    </source>
</evidence>
<dbReference type="PANTHER" id="PTHR43512:SF4">
    <property type="entry name" value="TRANSLATION FACTOR GUF1 HOMOLOG, CHLOROPLASTIC"/>
    <property type="match status" value="1"/>
</dbReference>
<dbReference type="EMBL" id="MFUQ01000020">
    <property type="protein sequence ID" value="OGI83298.1"/>
    <property type="molecule type" value="Genomic_DNA"/>
</dbReference>
<evidence type="ECO:0000313" key="9">
    <source>
        <dbReference type="EMBL" id="OGI83298.1"/>
    </source>
</evidence>
<dbReference type="InterPro" id="IPR038363">
    <property type="entry name" value="LepA_C_sf"/>
</dbReference>
<comment type="caution">
    <text evidence="7">Lacks conserved residue(s) required for the propagation of feature annotation.</text>
</comment>
<name>A0A1F6WN51_9BACT</name>
<dbReference type="Gene3D" id="3.30.70.240">
    <property type="match status" value="1"/>
</dbReference>